<feature type="compositionally biased region" description="Basic and acidic residues" evidence="1">
    <location>
        <begin position="1"/>
        <end position="20"/>
    </location>
</feature>
<keyword evidence="3" id="KW-1185">Reference proteome</keyword>
<evidence type="ECO:0000256" key="1">
    <source>
        <dbReference type="SAM" id="MobiDB-lite"/>
    </source>
</evidence>
<feature type="compositionally biased region" description="Polar residues" evidence="1">
    <location>
        <begin position="35"/>
        <end position="48"/>
    </location>
</feature>
<gene>
    <name evidence="2" type="ORF">CUNI_LOCUS19555</name>
</gene>
<reference evidence="2" key="1">
    <citation type="submission" date="2021-04" db="EMBL/GenBank/DDBJ databases">
        <authorList>
            <consortium name="Molecular Ecology Group"/>
        </authorList>
    </citation>
    <scope>NUCLEOTIDE SEQUENCE</scope>
</reference>
<dbReference type="EMBL" id="CAJHNH020006668">
    <property type="protein sequence ID" value="CAG5133997.1"/>
    <property type="molecule type" value="Genomic_DNA"/>
</dbReference>
<proteinExistence type="predicted"/>
<evidence type="ECO:0000313" key="2">
    <source>
        <dbReference type="EMBL" id="CAG5133997.1"/>
    </source>
</evidence>
<dbReference type="Proteomes" id="UP000678393">
    <property type="component" value="Unassembled WGS sequence"/>
</dbReference>
<dbReference type="OrthoDB" id="6162379at2759"/>
<feature type="region of interest" description="Disordered" evidence="1">
    <location>
        <begin position="1"/>
        <end position="63"/>
    </location>
</feature>
<feature type="non-terminal residue" evidence="2">
    <location>
        <position position="1"/>
    </location>
</feature>
<feature type="compositionally biased region" description="Basic and acidic residues" evidence="1">
    <location>
        <begin position="49"/>
        <end position="63"/>
    </location>
</feature>
<name>A0A8S3ZWG9_9EUPU</name>
<accession>A0A8S3ZWG9</accession>
<organism evidence="2 3">
    <name type="scientific">Candidula unifasciata</name>
    <dbReference type="NCBI Taxonomy" id="100452"/>
    <lineage>
        <taxon>Eukaryota</taxon>
        <taxon>Metazoa</taxon>
        <taxon>Spiralia</taxon>
        <taxon>Lophotrochozoa</taxon>
        <taxon>Mollusca</taxon>
        <taxon>Gastropoda</taxon>
        <taxon>Heterobranchia</taxon>
        <taxon>Euthyneura</taxon>
        <taxon>Panpulmonata</taxon>
        <taxon>Eupulmonata</taxon>
        <taxon>Stylommatophora</taxon>
        <taxon>Helicina</taxon>
        <taxon>Helicoidea</taxon>
        <taxon>Geomitridae</taxon>
        <taxon>Candidula</taxon>
    </lineage>
</organism>
<evidence type="ECO:0000313" key="3">
    <source>
        <dbReference type="Proteomes" id="UP000678393"/>
    </source>
</evidence>
<comment type="caution">
    <text evidence="2">The sequence shown here is derived from an EMBL/GenBank/DDBJ whole genome shotgun (WGS) entry which is preliminary data.</text>
</comment>
<dbReference type="AlphaFoldDB" id="A0A8S3ZWG9"/>
<sequence>SQSNKTEDGYSRQRPRRTDPSENVTSKALVRSREAQQGQYFPNGLNQESPKRVDFSRAHQLRE</sequence>
<protein>
    <submittedName>
        <fullName evidence="2">Uncharacterized protein</fullName>
    </submittedName>
</protein>
<feature type="non-terminal residue" evidence="2">
    <location>
        <position position="63"/>
    </location>
</feature>